<reference evidence="4 5" key="2">
    <citation type="submission" date="2018-11" db="EMBL/GenBank/DDBJ databases">
        <authorList>
            <consortium name="Pathogen Informatics"/>
        </authorList>
    </citation>
    <scope>NUCLEOTIDE SEQUENCE [LARGE SCALE GENOMIC DNA]</scope>
</reference>
<feature type="transmembrane region" description="Helical" evidence="2">
    <location>
        <begin position="191"/>
        <end position="215"/>
    </location>
</feature>
<feature type="domain" description="UDENN" evidence="3">
    <location>
        <begin position="24"/>
        <end position="540"/>
    </location>
</feature>
<dbReference type="PANTHER" id="PTHR13677">
    <property type="entry name" value="LD41638P"/>
    <property type="match status" value="1"/>
</dbReference>
<dbReference type="PANTHER" id="PTHR13677:SF0">
    <property type="entry name" value="LD41638P"/>
    <property type="match status" value="1"/>
</dbReference>
<evidence type="ECO:0000256" key="1">
    <source>
        <dbReference type="ARBA" id="ARBA00007159"/>
    </source>
</evidence>
<reference evidence="6" key="1">
    <citation type="submission" date="2017-02" db="UniProtKB">
        <authorList>
            <consortium name="WormBaseParasite"/>
        </authorList>
    </citation>
    <scope>IDENTIFICATION</scope>
</reference>
<dbReference type="Proteomes" id="UP000280834">
    <property type="component" value="Unassembled WGS sequence"/>
</dbReference>
<keyword evidence="2" id="KW-0472">Membrane</keyword>
<evidence type="ECO:0000256" key="2">
    <source>
        <dbReference type="SAM" id="Phobius"/>
    </source>
</evidence>
<keyword evidence="2" id="KW-1133">Transmembrane helix</keyword>
<accession>A0A0R3QNL7</accession>
<dbReference type="Gene3D" id="3.40.50.11500">
    <property type="match status" value="1"/>
</dbReference>
<dbReference type="EMBL" id="UZAG01015909">
    <property type="protein sequence ID" value="VDO24219.1"/>
    <property type="molecule type" value="Genomic_DNA"/>
</dbReference>
<feature type="transmembrane region" description="Helical" evidence="2">
    <location>
        <begin position="153"/>
        <end position="170"/>
    </location>
</feature>
<dbReference type="GO" id="GO:0055037">
    <property type="term" value="C:recycling endosome"/>
    <property type="evidence" value="ECO:0007669"/>
    <property type="project" value="TreeGrafter"/>
</dbReference>
<organism evidence="6">
    <name type="scientific">Brugia timori</name>
    <dbReference type="NCBI Taxonomy" id="42155"/>
    <lineage>
        <taxon>Eukaryota</taxon>
        <taxon>Metazoa</taxon>
        <taxon>Ecdysozoa</taxon>
        <taxon>Nematoda</taxon>
        <taxon>Chromadorea</taxon>
        <taxon>Rhabditida</taxon>
        <taxon>Spirurina</taxon>
        <taxon>Spiruromorpha</taxon>
        <taxon>Filarioidea</taxon>
        <taxon>Onchocercidae</taxon>
        <taxon>Brugia</taxon>
    </lineage>
</organism>
<evidence type="ECO:0000259" key="3">
    <source>
        <dbReference type="PROSITE" id="PS50211"/>
    </source>
</evidence>
<keyword evidence="2" id="KW-0812">Transmembrane</keyword>
<protein>
    <submittedName>
        <fullName evidence="6">UDENN domain-containing protein</fullName>
    </submittedName>
</protein>
<evidence type="ECO:0000313" key="4">
    <source>
        <dbReference type="EMBL" id="VDO24219.1"/>
    </source>
</evidence>
<dbReference type="GO" id="GO:0005085">
    <property type="term" value="F:guanyl-nucleotide exchange factor activity"/>
    <property type="evidence" value="ECO:0007669"/>
    <property type="project" value="InterPro"/>
</dbReference>
<gene>
    <name evidence="4" type="ORF">BTMF_LOCUS7353</name>
</gene>
<dbReference type="STRING" id="42155.A0A0R3QNL7"/>
<comment type="similarity">
    <text evidence="1">Belongs to the DENND6 family.</text>
</comment>
<dbReference type="PROSITE" id="PS50211">
    <property type="entry name" value="DENN"/>
    <property type="match status" value="1"/>
</dbReference>
<keyword evidence="5" id="KW-1185">Reference proteome</keyword>
<feature type="transmembrane region" description="Helical" evidence="2">
    <location>
        <begin position="128"/>
        <end position="147"/>
    </location>
</feature>
<dbReference type="InterPro" id="IPR043153">
    <property type="entry name" value="DENN_C"/>
</dbReference>
<dbReference type="WBParaSite" id="BTMF_0000930201-mRNA-1">
    <property type="protein sequence ID" value="BTMF_0000930201-mRNA-1"/>
    <property type="gene ID" value="BTMF_0000930201"/>
</dbReference>
<sequence length="625" mass="72055">MNEKTNDMETFDAPPWEKFGRWVYCICVVTFDLELGQSIEVVYPGDAQLTVSERSSICYLSFPDSNCGMARDTNFHFRIRRSSGSKLSAYGTYSERVPAAIDADPQYFYGFVHSRFVLCGFITRNNKFFFFVILFVKILKYSIIFLIEHILRLYLELIFCLLVTHIFLMFGLICRQKKDSSLPRGYFQKSLVLLTVLPLFDLFSLVVGVIAQGFFDSGEPAIEAACHHIDQWSIPIPGIVLCLPLMGNVIQCRIPCQIDVYSPQRSYLMNVKLMSPNKSPVLLSIMNKSNIPGSLLFVVNHVQLLWELVLTGEPVVVLAQNPSDCSAFVQSLISLIWPLRYSSDYRPFFTIHDTEFREYSSRTDPWPNVILGVTNPFFTKIFQNWPHIIRLVPSQEQQIPVGGKRKKIWNKRALETKYGLFSQYKMFLQKDKTLFKDLLKISNSDCTDGTELQRRILDLTQNFLMPLENYVSSLMPLKKHLSPFKNVPQIYPFVVENFFSALDETRIIQTSGIRGDWRGLYQKFTTSLNFQDWLSRKKADLERQLRLLHLEMLCSADFNKETLHKRPQVEVVDLVLKLNDRIQNLDEASESSRVRLQSQISAILSCVDDDLKSVLLSNGSLRDCI</sequence>
<dbReference type="AlphaFoldDB" id="A0A0R3QNL7"/>
<proteinExistence type="inferred from homology"/>
<dbReference type="InterPro" id="IPR024224">
    <property type="entry name" value="DENND6"/>
</dbReference>
<dbReference type="InterPro" id="IPR037516">
    <property type="entry name" value="Tripartite_DENN"/>
</dbReference>
<name>A0A0R3QNL7_9BILA</name>
<evidence type="ECO:0000313" key="5">
    <source>
        <dbReference type="Proteomes" id="UP000280834"/>
    </source>
</evidence>
<evidence type="ECO:0000313" key="6">
    <source>
        <dbReference type="WBParaSite" id="BTMF_0000930201-mRNA-1"/>
    </source>
</evidence>